<dbReference type="EMBL" id="CP000611">
    <property type="protein sequence ID" value="ABQ73525.1"/>
    <property type="molecule type" value="Genomic_DNA"/>
</dbReference>
<dbReference type="Pfam" id="PF00934">
    <property type="entry name" value="PE"/>
    <property type="match status" value="1"/>
</dbReference>
<sequence>MEHRLGRLPAHTLIGTDSPGAEASWVVGITWWSAVVGGFQMSFVIAVPETIAAAATDLADLGSTIAGANAAAAANTTSLLAAGADEISAAIAALFGAHGRAYQAASAEAAAFHGRFVQALTTGGGRLCGRRGRRRDAAAQLDQRARPGRYRPSADR</sequence>
<dbReference type="InterPro" id="IPR000084">
    <property type="entry name" value="PE-PGRS_N"/>
</dbReference>
<dbReference type="InterPro" id="IPR038332">
    <property type="entry name" value="PPE_sf"/>
</dbReference>
<protein>
    <submittedName>
        <fullName evidence="3">PE-PGRS family protein</fullName>
    </submittedName>
</protein>
<reference evidence="3 4" key="1">
    <citation type="journal article" date="2008" name="PLoS ONE">
        <title>Genetic basis of virulence attenuation revealed by comparative genomic analysis of Mycobacterium tuberculosis strain H37Ra versus H37Rv.</title>
        <authorList>
            <person name="Zheng H."/>
            <person name="Lu L."/>
            <person name="Wang B."/>
            <person name="Pu S."/>
            <person name="Zhang X."/>
            <person name="Zhu G."/>
            <person name="Shi W."/>
            <person name="Zhang L."/>
            <person name="Wang H."/>
            <person name="Wang S."/>
            <person name="Zhao G."/>
            <person name="Zhang Y."/>
        </authorList>
    </citation>
    <scope>NUCLEOTIDE SEQUENCE [LARGE SCALE GENOMIC DNA]</scope>
    <source>
        <strain evidence="4">ATCC 25177 / H37Ra</strain>
    </source>
</reference>
<feature type="domain" description="PE" evidence="2">
    <location>
        <begin position="44"/>
        <end position="125"/>
    </location>
</feature>
<dbReference type="eggNOG" id="COG0657">
    <property type="taxonomic scope" value="Bacteria"/>
</dbReference>
<organism evidence="3 4">
    <name type="scientific">Mycobacterium tuberculosis (strain ATCC 25177 / H37Ra)</name>
    <dbReference type="NCBI Taxonomy" id="419947"/>
    <lineage>
        <taxon>Bacteria</taxon>
        <taxon>Bacillati</taxon>
        <taxon>Actinomycetota</taxon>
        <taxon>Actinomycetes</taxon>
        <taxon>Mycobacteriales</taxon>
        <taxon>Mycobacteriaceae</taxon>
        <taxon>Mycobacterium</taxon>
        <taxon>Mycobacterium tuberculosis complex</taxon>
    </lineage>
</organism>
<dbReference type="SUPFAM" id="SSF140459">
    <property type="entry name" value="PE/PPE dimer-like"/>
    <property type="match status" value="1"/>
</dbReference>
<dbReference type="HOGENOM" id="CLU_000167_16_11_11"/>
<dbReference type="Gene3D" id="1.10.287.850">
    <property type="entry name" value="HP0062-like domain"/>
    <property type="match status" value="1"/>
</dbReference>
<accession>A5U3C5</accession>
<evidence type="ECO:0000259" key="2">
    <source>
        <dbReference type="Pfam" id="PF00934"/>
    </source>
</evidence>
<feature type="region of interest" description="Disordered" evidence="1">
    <location>
        <begin position="131"/>
        <end position="156"/>
    </location>
</feature>
<evidence type="ECO:0000313" key="4">
    <source>
        <dbReference type="Proteomes" id="UP000001988"/>
    </source>
</evidence>
<dbReference type="KEGG" id="mra:MRA_1772"/>
<dbReference type="AlphaFoldDB" id="A5U3C5"/>
<keyword evidence="4" id="KW-1185">Reference proteome</keyword>
<dbReference type="FunFam" id="1.10.287.850:FF:000001">
    <property type="entry name" value="PE_PGRS39"/>
    <property type="match status" value="1"/>
</dbReference>
<evidence type="ECO:0000313" key="3">
    <source>
        <dbReference type="EMBL" id="ABQ73525.1"/>
    </source>
</evidence>
<gene>
    <name evidence="3" type="ordered locus">MRA_1772</name>
</gene>
<evidence type="ECO:0000256" key="1">
    <source>
        <dbReference type="SAM" id="MobiDB-lite"/>
    </source>
</evidence>
<dbReference type="Proteomes" id="UP000001988">
    <property type="component" value="Chromosome"/>
</dbReference>
<proteinExistence type="predicted"/>
<name>A5U3C5_MYCTA</name>